<protein>
    <recommendedName>
        <fullName evidence="3">F-box domain-containing protein</fullName>
    </recommendedName>
</protein>
<proteinExistence type="predicted"/>
<evidence type="ECO:0008006" key="3">
    <source>
        <dbReference type="Google" id="ProtNLM"/>
    </source>
</evidence>
<dbReference type="EMBL" id="CACVBS010000036">
    <property type="protein sequence ID" value="CAA7262475.1"/>
    <property type="molecule type" value="Genomic_DNA"/>
</dbReference>
<gene>
    <name evidence="1" type="ORF">AAE3_LOCUS4924</name>
</gene>
<evidence type="ECO:0000313" key="1">
    <source>
        <dbReference type="EMBL" id="CAA7262475.1"/>
    </source>
</evidence>
<reference evidence="1 2" key="1">
    <citation type="submission" date="2020-01" db="EMBL/GenBank/DDBJ databases">
        <authorList>
            <person name="Gupta K D."/>
        </authorList>
    </citation>
    <scope>NUCLEOTIDE SEQUENCE [LARGE SCALE GENOMIC DNA]</scope>
</reference>
<dbReference type="InterPro" id="IPR032675">
    <property type="entry name" value="LRR_dom_sf"/>
</dbReference>
<keyword evidence="2" id="KW-1185">Reference proteome</keyword>
<dbReference type="OrthoDB" id="3365698at2759"/>
<accession>A0A8S0VR73</accession>
<name>A0A8S0VR73_CYCAE</name>
<dbReference type="Proteomes" id="UP000467700">
    <property type="component" value="Unassembled WGS sequence"/>
</dbReference>
<comment type="caution">
    <text evidence="1">The sequence shown here is derived from an EMBL/GenBank/DDBJ whole genome shotgun (WGS) entry which is preliminary data.</text>
</comment>
<dbReference type="SUPFAM" id="SSF52047">
    <property type="entry name" value="RNI-like"/>
    <property type="match status" value="1"/>
</dbReference>
<sequence length="508" mass="56573">MGPAALPHPWVSTWDAMGDIFPYKSKAGRDKCPTGPRSRRAPVNDLPTEILQAIFLLAYPAVYVGQVNILSADTEATESPWKLELVCSRWCLVSQSYHALWSTIDVEATRGSSRYGTKPILKMQLELCLERSGTRPLTIRVGDKSNAYSRAIRTILEIVGQHSERWRSIELHFPLSNLAVEQVEQIKGRLPLLRAVKVQVGREHSMDVADGHCRALFLQSPTLTQVSLCNLLDFHQALDLPWQQIRELTLKHIEGIHPAQLWGRLTDISANLTKLTLSNISFAPYSPFPPTGTAVKLDQLRELSIVNCAQHCGRILADLVCPSLTSLTIEDHQMLLTAQPQTFQTFVTRSECPIRHLTLKGVHPTAFNYLASKLDTVTHLEIVVNSMQALEILEMVGGGTRGKMLPGLESLCLAFQTPITSGGGLNYQIHALKKALGVVSPRHLEVGFMVKQTDVKELWDQAYLGGLQTFCMSRKMTAEIYQISAEEERKAQLMSVNDLRARLSGVQI</sequence>
<dbReference type="Gene3D" id="3.80.10.10">
    <property type="entry name" value="Ribonuclease Inhibitor"/>
    <property type="match status" value="1"/>
</dbReference>
<organism evidence="1 2">
    <name type="scientific">Cyclocybe aegerita</name>
    <name type="common">Black poplar mushroom</name>
    <name type="synonym">Agrocybe aegerita</name>
    <dbReference type="NCBI Taxonomy" id="1973307"/>
    <lineage>
        <taxon>Eukaryota</taxon>
        <taxon>Fungi</taxon>
        <taxon>Dikarya</taxon>
        <taxon>Basidiomycota</taxon>
        <taxon>Agaricomycotina</taxon>
        <taxon>Agaricomycetes</taxon>
        <taxon>Agaricomycetidae</taxon>
        <taxon>Agaricales</taxon>
        <taxon>Agaricineae</taxon>
        <taxon>Bolbitiaceae</taxon>
        <taxon>Cyclocybe</taxon>
    </lineage>
</organism>
<dbReference type="AlphaFoldDB" id="A0A8S0VR73"/>
<evidence type="ECO:0000313" key="2">
    <source>
        <dbReference type="Proteomes" id="UP000467700"/>
    </source>
</evidence>